<dbReference type="PANTHER" id="PTHR40392:SF1">
    <property type="entry name" value="2-PHOSPHO-L-LACTATE GUANYLYLTRANSFERASE"/>
    <property type="match status" value="1"/>
</dbReference>
<dbReference type="UniPathway" id="UPA00071"/>
<dbReference type="EC" id="2.7.7.105" evidence="5"/>
<comment type="caution">
    <text evidence="6">The sequence shown here is derived from an EMBL/GenBank/DDBJ whole genome shotgun (WGS) entry which is preliminary data.</text>
</comment>
<evidence type="ECO:0000256" key="3">
    <source>
        <dbReference type="ARBA" id="ARBA00022741"/>
    </source>
</evidence>
<dbReference type="GO" id="GO:0043814">
    <property type="term" value="F:phospholactate guanylyltransferase activity"/>
    <property type="evidence" value="ECO:0007669"/>
    <property type="project" value="InterPro"/>
</dbReference>
<keyword evidence="3 5" id="KW-0547">Nucleotide-binding</keyword>
<dbReference type="GO" id="GO:0005525">
    <property type="term" value="F:GTP binding"/>
    <property type="evidence" value="ECO:0007669"/>
    <property type="project" value="UniProtKB-KW"/>
</dbReference>
<accession>A0A846XH13</accession>
<dbReference type="Pfam" id="PF01983">
    <property type="entry name" value="CofC"/>
    <property type="match status" value="1"/>
</dbReference>
<evidence type="ECO:0000313" key="6">
    <source>
        <dbReference type="EMBL" id="NKY35282.1"/>
    </source>
</evidence>
<dbReference type="PANTHER" id="PTHR40392">
    <property type="entry name" value="2-PHOSPHO-L-LACTATE GUANYLYLTRANSFERASE"/>
    <property type="match status" value="1"/>
</dbReference>
<dbReference type="RefSeq" id="WP_068042500.1">
    <property type="nucleotide sequence ID" value="NZ_JAAXOO010000005.1"/>
</dbReference>
<dbReference type="NCBIfam" id="TIGR03552">
    <property type="entry name" value="F420_cofC"/>
    <property type="match status" value="1"/>
</dbReference>
<comment type="function">
    <text evidence="5">Guanylyltransferase that catalyzes the activation of phosphoenolpyruvate (PEP) as enolpyruvoyl-2-diphospho-5'-guanosine, via the condensation of PEP with GTP. It is involved in the biosynthesis of coenzyme F420, a hydride carrier cofactor.</text>
</comment>
<dbReference type="InterPro" id="IPR029044">
    <property type="entry name" value="Nucleotide-diphossugar_trans"/>
</dbReference>
<keyword evidence="1 5" id="KW-0808">Transferase</keyword>
<dbReference type="InterPro" id="IPR002835">
    <property type="entry name" value="CofC"/>
</dbReference>
<dbReference type="Gene3D" id="3.90.550.10">
    <property type="entry name" value="Spore Coat Polysaccharide Biosynthesis Protein SpsA, Chain A"/>
    <property type="match status" value="1"/>
</dbReference>
<dbReference type="AlphaFoldDB" id="A0A846XH13"/>
<sequence length="234" mass="23743">MCPHSVHAVIAVKSLDSAKSRLAGVLAPAHRSRLVLAMLTDTVRAAAEVPAIAAITIVTPDPVVAEATRALGAEVHPEPARARTDPDGLNIALADAAAALRGRHGAVDLLALQADLPALCPSELAAVLAAASGELRALVTDHAGTGTAALFAPSGVPLRPRFGRDSAHHHRADGARELAGDWPGLRQDVDTAADLAAVRALGTGVETAALLRELGLPAGVREPVTQVCGPVATP</sequence>
<evidence type="ECO:0000256" key="5">
    <source>
        <dbReference type="HAMAP-Rule" id="MF_02114"/>
    </source>
</evidence>
<gene>
    <name evidence="6" type="primary">cofC</name>
    <name evidence="5" type="synonym">fbiD</name>
    <name evidence="6" type="ORF">HGA13_19720</name>
</gene>
<protein>
    <recommendedName>
        <fullName evidence="5">Phosphoenolpyruvate guanylyltransferase</fullName>
        <shortName evidence="5">PEP guanylyltransferase</shortName>
        <ecNumber evidence="5">2.7.7.105</ecNumber>
    </recommendedName>
</protein>
<feature type="binding site" evidence="5">
    <location>
        <position position="163"/>
    </location>
    <ligand>
        <name>phosphoenolpyruvate</name>
        <dbReference type="ChEBI" id="CHEBI:58702"/>
    </ligand>
</feature>
<comment type="similarity">
    <text evidence="5">Belongs to the CofC family.</text>
</comment>
<dbReference type="GO" id="GO:0052645">
    <property type="term" value="P:F420-0 metabolic process"/>
    <property type="evidence" value="ECO:0007669"/>
    <property type="project" value="UniProtKB-UniRule"/>
</dbReference>
<evidence type="ECO:0000256" key="4">
    <source>
        <dbReference type="ARBA" id="ARBA00023134"/>
    </source>
</evidence>
<dbReference type="Proteomes" id="UP000565715">
    <property type="component" value="Unassembled WGS sequence"/>
</dbReference>
<proteinExistence type="inferred from homology"/>
<comment type="catalytic activity">
    <reaction evidence="5">
        <text>phosphoenolpyruvate + GTP + H(+) = enolpyruvoyl-2-diphospho-5'-guanosine + diphosphate</text>
        <dbReference type="Rhea" id="RHEA:30519"/>
        <dbReference type="ChEBI" id="CHEBI:15378"/>
        <dbReference type="ChEBI" id="CHEBI:33019"/>
        <dbReference type="ChEBI" id="CHEBI:37565"/>
        <dbReference type="ChEBI" id="CHEBI:58702"/>
        <dbReference type="ChEBI" id="CHEBI:143701"/>
        <dbReference type="EC" id="2.7.7.105"/>
    </reaction>
</comment>
<feature type="binding site" evidence="5">
    <location>
        <position position="147"/>
    </location>
    <ligand>
        <name>phosphoenolpyruvate</name>
        <dbReference type="ChEBI" id="CHEBI:58702"/>
    </ligand>
</feature>
<evidence type="ECO:0000256" key="2">
    <source>
        <dbReference type="ARBA" id="ARBA00022695"/>
    </source>
</evidence>
<evidence type="ECO:0000313" key="7">
    <source>
        <dbReference type="Proteomes" id="UP000565715"/>
    </source>
</evidence>
<name>A0A846XH13_9NOCA</name>
<keyword evidence="2 5" id="KW-0548">Nucleotidyltransferase</keyword>
<dbReference type="EMBL" id="JAAXOO010000005">
    <property type="protein sequence ID" value="NKY35282.1"/>
    <property type="molecule type" value="Genomic_DNA"/>
</dbReference>
<organism evidence="6 7">
    <name type="scientific">Nocardia speluncae</name>
    <dbReference type="NCBI Taxonomy" id="419477"/>
    <lineage>
        <taxon>Bacteria</taxon>
        <taxon>Bacillati</taxon>
        <taxon>Actinomycetota</taxon>
        <taxon>Actinomycetes</taxon>
        <taxon>Mycobacteriales</taxon>
        <taxon>Nocardiaceae</taxon>
        <taxon>Nocardia</taxon>
    </lineage>
</organism>
<feature type="binding site" evidence="5">
    <location>
        <position position="166"/>
    </location>
    <ligand>
        <name>phosphoenolpyruvate</name>
        <dbReference type="ChEBI" id="CHEBI:58702"/>
    </ligand>
</feature>
<dbReference type="SUPFAM" id="SSF53448">
    <property type="entry name" value="Nucleotide-diphospho-sugar transferases"/>
    <property type="match status" value="1"/>
</dbReference>
<keyword evidence="7" id="KW-1185">Reference proteome</keyword>
<reference evidence="6 7" key="1">
    <citation type="submission" date="2020-04" db="EMBL/GenBank/DDBJ databases">
        <title>MicrobeNet Type strains.</title>
        <authorList>
            <person name="Nicholson A.C."/>
        </authorList>
    </citation>
    <scope>NUCLEOTIDE SEQUENCE [LARGE SCALE GENOMIC DNA]</scope>
    <source>
        <strain evidence="6 7">DSM 45078</strain>
    </source>
</reference>
<evidence type="ECO:0000256" key="1">
    <source>
        <dbReference type="ARBA" id="ARBA00022679"/>
    </source>
</evidence>
<comment type="pathway">
    <text evidence="5">Cofactor biosynthesis; coenzyme F420 biosynthesis.</text>
</comment>
<dbReference type="HAMAP" id="MF_02114">
    <property type="entry name" value="CofC"/>
    <property type="match status" value="1"/>
</dbReference>
<keyword evidence="4 5" id="KW-0342">GTP-binding</keyword>